<protein>
    <submittedName>
        <fullName evidence="2">Uncharacterized protein</fullName>
    </submittedName>
</protein>
<gene>
    <name evidence="2" type="ORF">CERZMDRAFT_87807</name>
</gene>
<evidence type="ECO:0000313" key="2">
    <source>
        <dbReference type="EMBL" id="KAF2208431.1"/>
    </source>
</evidence>
<organism evidence="2 3">
    <name type="scientific">Cercospora zeae-maydis SCOH1-5</name>
    <dbReference type="NCBI Taxonomy" id="717836"/>
    <lineage>
        <taxon>Eukaryota</taxon>
        <taxon>Fungi</taxon>
        <taxon>Dikarya</taxon>
        <taxon>Ascomycota</taxon>
        <taxon>Pezizomycotina</taxon>
        <taxon>Dothideomycetes</taxon>
        <taxon>Dothideomycetidae</taxon>
        <taxon>Mycosphaerellales</taxon>
        <taxon>Mycosphaerellaceae</taxon>
        <taxon>Cercospora</taxon>
    </lineage>
</organism>
<keyword evidence="3" id="KW-1185">Reference proteome</keyword>
<evidence type="ECO:0000313" key="3">
    <source>
        <dbReference type="Proteomes" id="UP000799539"/>
    </source>
</evidence>
<feature type="compositionally biased region" description="Acidic residues" evidence="1">
    <location>
        <begin position="110"/>
        <end position="119"/>
    </location>
</feature>
<reference evidence="2" key="1">
    <citation type="journal article" date="2020" name="Stud. Mycol.">
        <title>101 Dothideomycetes genomes: a test case for predicting lifestyles and emergence of pathogens.</title>
        <authorList>
            <person name="Haridas S."/>
            <person name="Albert R."/>
            <person name="Binder M."/>
            <person name="Bloem J."/>
            <person name="Labutti K."/>
            <person name="Salamov A."/>
            <person name="Andreopoulos B."/>
            <person name="Baker S."/>
            <person name="Barry K."/>
            <person name="Bills G."/>
            <person name="Bluhm B."/>
            <person name="Cannon C."/>
            <person name="Castanera R."/>
            <person name="Culley D."/>
            <person name="Daum C."/>
            <person name="Ezra D."/>
            <person name="Gonzalez J."/>
            <person name="Henrissat B."/>
            <person name="Kuo A."/>
            <person name="Liang C."/>
            <person name="Lipzen A."/>
            <person name="Lutzoni F."/>
            <person name="Magnuson J."/>
            <person name="Mondo S."/>
            <person name="Nolan M."/>
            <person name="Ohm R."/>
            <person name="Pangilinan J."/>
            <person name="Park H.-J."/>
            <person name="Ramirez L."/>
            <person name="Alfaro M."/>
            <person name="Sun H."/>
            <person name="Tritt A."/>
            <person name="Yoshinaga Y."/>
            <person name="Zwiers L.-H."/>
            <person name="Turgeon B."/>
            <person name="Goodwin S."/>
            <person name="Spatafora J."/>
            <person name="Crous P."/>
            <person name="Grigoriev I."/>
        </authorList>
    </citation>
    <scope>NUCLEOTIDE SEQUENCE</scope>
    <source>
        <strain evidence="2">SCOH1-5</strain>
    </source>
</reference>
<evidence type="ECO:0000256" key="1">
    <source>
        <dbReference type="SAM" id="MobiDB-lite"/>
    </source>
</evidence>
<feature type="compositionally biased region" description="Basic residues" evidence="1">
    <location>
        <begin position="128"/>
        <end position="137"/>
    </location>
</feature>
<dbReference type="OrthoDB" id="5420368at2759"/>
<sequence length="215" mass="23373">MAPTWTSERDQHLLLLIIGSIKINFQDVADNWTATFPNESYHPTKKAIEEHVAKLKRDMKGATNGTPGLNRGGSAVSTPNSAVKRTPTSKRSSVFKTPASGKKRTITAMSDEDDDEEEFGTPVPKRQMTSRRSKSVTRKYADPQSSEEDVTKGEDSDDGLDAAFASVKAAQNGASASHDPKPRGDSVIAVQRSASKFKRVSLDEQSDVSEFDPST</sequence>
<name>A0A6A6F739_9PEZI</name>
<feature type="region of interest" description="Disordered" evidence="1">
    <location>
        <begin position="60"/>
        <end position="160"/>
    </location>
</feature>
<dbReference type="AlphaFoldDB" id="A0A6A6F739"/>
<proteinExistence type="predicted"/>
<dbReference type="EMBL" id="ML992694">
    <property type="protein sequence ID" value="KAF2208431.1"/>
    <property type="molecule type" value="Genomic_DNA"/>
</dbReference>
<dbReference type="Proteomes" id="UP000799539">
    <property type="component" value="Unassembled WGS sequence"/>
</dbReference>
<accession>A0A6A6F739</accession>